<name>A0ABX0DWE6_9ACTN</name>
<keyword evidence="6" id="KW-0540">Nuclease</keyword>
<evidence type="ECO:0000313" key="6">
    <source>
        <dbReference type="EMBL" id="NGO44814.1"/>
    </source>
</evidence>
<dbReference type="SUPFAM" id="SSF116734">
    <property type="entry name" value="DNA methylase specificity domain"/>
    <property type="match status" value="2"/>
</dbReference>
<dbReference type="InterPro" id="IPR000055">
    <property type="entry name" value="Restrct_endonuc_typeI_TRD"/>
</dbReference>
<dbReference type="Gene3D" id="3.90.220.20">
    <property type="entry name" value="DNA methylase specificity domains"/>
    <property type="match status" value="2"/>
</dbReference>
<dbReference type="Proteomes" id="UP001518140">
    <property type="component" value="Unassembled WGS sequence"/>
</dbReference>
<protein>
    <submittedName>
        <fullName evidence="6">Restriction endonuclease subunit S</fullName>
    </submittedName>
</protein>
<keyword evidence="2" id="KW-0680">Restriction system</keyword>
<comment type="subunit">
    <text evidence="4">The methyltransferase is composed of M and S polypeptides.</text>
</comment>
<evidence type="ECO:0000313" key="7">
    <source>
        <dbReference type="Proteomes" id="UP001518140"/>
    </source>
</evidence>
<evidence type="ECO:0000259" key="5">
    <source>
        <dbReference type="Pfam" id="PF01420"/>
    </source>
</evidence>
<accession>A0ABX0DWE6</accession>
<dbReference type="Gene3D" id="1.10.287.1120">
    <property type="entry name" value="Bipartite methylase S protein"/>
    <property type="match status" value="1"/>
</dbReference>
<dbReference type="GO" id="GO:0004519">
    <property type="term" value="F:endonuclease activity"/>
    <property type="evidence" value="ECO:0007669"/>
    <property type="project" value="UniProtKB-KW"/>
</dbReference>
<dbReference type="PANTHER" id="PTHR43140:SF1">
    <property type="entry name" value="TYPE I RESTRICTION ENZYME ECOKI SPECIFICITY SUBUNIT"/>
    <property type="match status" value="1"/>
</dbReference>
<evidence type="ECO:0000256" key="1">
    <source>
        <dbReference type="ARBA" id="ARBA00010923"/>
    </source>
</evidence>
<dbReference type="RefSeq" id="WP_165341387.1">
    <property type="nucleotide sequence ID" value="NZ_JAAKZX010000071.1"/>
</dbReference>
<dbReference type="InterPro" id="IPR044946">
    <property type="entry name" value="Restrct_endonuc_typeI_TRD_sf"/>
</dbReference>
<dbReference type="Pfam" id="PF01420">
    <property type="entry name" value="Methylase_S"/>
    <property type="match status" value="1"/>
</dbReference>
<evidence type="ECO:0000256" key="4">
    <source>
        <dbReference type="ARBA" id="ARBA00038652"/>
    </source>
</evidence>
<comment type="caution">
    <text evidence="6">The sequence shown here is derived from an EMBL/GenBank/DDBJ whole genome shotgun (WGS) entry which is preliminary data.</text>
</comment>
<comment type="similarity">
    <text evidence="1">Belongs to the type-I restriction system S methylase family.</text>
</comment>
<dbReference type="InterPro" id="IPR051212">
    <property type="entry name" value="Type-I_RE_S_subunit"/>
</dbReference>
<keyword evidence="7" id="KW-1185">Reference proteome</keyword>
<evidence type="ECO:0000256" key="2">
    <source>
        <dbReference type="ARBA" id="ARBA00022747"/>
    </source>
</evidence>
<dbReference type="EMBL" id="JAAKZX010000071">
    <property type="protein sequence ID" value="NGO44814.1"/>
    <property type="molecule type" value="Genomic_DNA"/>
</dbReference>
<keyword evidence="6" id="KW-0255">Endonuclease</keyword>
<keyword evidence="3" id="KW-0238">DNA-binding</keyword>
<keyword evidence="6" id="KW-0378">Hydrolase</keyword>
<reference evidence="6 7" key="1">
    <citation type="submission" date="2020-02" db="EMBL/GenBank/DDBJ databases">
        <title>Whole-genome analyses of novel actinobacteria.</title>
        <authorList>
            <person name="Sahin N."/>
            <person name="Tokatli A."/>
        </authorList>
    </citation>
    <scope>NUCLEOTIDE SEQUENCE [LARGE SCALE GENOMIC DNA]</scope>
    <source>
        <strain evidence="6 7">YC419</strain>
    </source>
</reference>
<sequence>MTQAQFDLEQAWAGSVPSRWRWSRNKELLAESLSVSPEGTEELLSVSHLTGITPRSEKNVTMTTAESLDGYRLVDAGDLVINTMWAWMGALGVSKQAGIVSPAYGVYRPRPHAPFYPGFYDYLYRSTPYVMEMTRLSRGIWSSRLRIYPDVFLSMAIPVPPLEEQRAIADYLDRETARIDTFIEEQQRLIEMLRERRFALRVSVALHGTAQTEEVESPLPWATKLPAHWRVVPLTSVAELESGHTPSRSREDWWQDCYIPWVSLHDVGMMRGVKYLHDTAQRISDAGIANSSARLLPARTVVLSRDATVGRTAIMGVPMATSQHFAAWVCGPDLDPEYLWVLFEDAMQPFFDSFQNGSTIRTIGMGDLKAFRIPLPPLDEQRRIVEYLDEETSKIDMLIEEAARFIELSKERRSALITAAVTGQIDVRETA</sequence>
<gene>
    <name evidence="6" type="ORF">G6048_22500</name>
</gene>
<evidence type="ECO:0000256" key="3">
    <source>
        <dbReference type="ARBA" id="ARBA00023125"/>
    </source>
</evidence>
<organism evidence="6 7">
    <name type="scientific">Streptomyces ureilyticus</name>
    <dbReference type="NCBI Taxonomy" id="1775131"/>
    <lineage>
        <taxon>Bacteria</taxon>
        <taxon>Bacillati</taxon>
        <taxon>Actinomycetota</taxon>
        <taxon>Actinomycetes</taxon>
        <taxon>Kitasatosporales</taxon>
        <taxon>Streptomycetaceae</taxon>
        <taxon>Streptomyces</taxon>
    </lineage>
</organism>
<feature type="domain" description="Type I restriction modification DNA specificity" evidence="5">
    <location>
        <begin position="227"/>
        <end position="394"/>
    </location>
</feature>
<dbReference type="PANTHER" id="PTHR43140">
    <property type="entry name" value="TYPE-1 RESTRICTION ENZYME ECOKI SPECIFICITY PROTEIN"/>
    <property type="match status" value="1"/>
</dbReference>
<dbReference type="CDD" id="cd17248">
    <property type="entry name" value="RMtype1_S_AmiI-TRD2-CR2_like"/>
    <property type="match status" value="1"/>
</dbReference>
<proteinExistence type="inferred from homology"/>